<keyword evidence="1" id="KW-0732">Signal</keyword>
<feature type="signal peptide" evidence="1">
    <location>
        <begin position="1"/>
        <end position="25"/>
    </location>
</feature>
<reference evidence="2" key="1">
    <citation type="submission" date="2016-08" db="EMBL/GenBank/DDBJ databases">
        <title>Complete Genome Seqeunce of Paenibacillus sp. nov. IHBB 9852 from high altitute lake of Indian trans-Himalayas.</title>
        <authorList>
            <person name="Kiran S."/>
            <person name="Swarnkar M.K."/>
            <person name="Rana A."/>
            <person name="Tewari R."/>
            <person name="Gulati A."/>
        </authorList>
    </citation>
    <scope>NUCLEOTIDE SEQUENCE [LARGE SCALE GENOMIC DNA]</scope>
    <source>
        <strain evidence="2">IHBB 9852</strain>
    </source>
</reference>
<organism evidence="2">
    <name type="scientific">Paenibacillus ihbetae</name>
    <dbReference type="NCBI Taxonomy" id="1870820"/>
    <lineage>
        <taxon>Bacteria</taxon>
        <taxon>Bacillati</taxon>
        <taxon>Bacillota</taxon>
        <taxon>Bacilli</taxon>
        <taxon>Bacillales</taxon>
        <taxon>Paenibacillaceae</taxon>
        <taxon>Paenibacillus</taxon>
    </lineage>
</organism>
<sequence length="284" mass="31705">MLKKLRVVRGMLCAALLLLSLPACAWQDRLSPEDSFKRALAGLSGVDNFAFKGEAAIRTEENGLFQETLAFEGKLQNHTSLTLSSRTPERTIQDTISKANLEQPAAGSGYTADGLTVSLKRKEGKWSALTSGQAEELWMTRLNPLEQLEYIGEADKKISAELGAARGTKVLRIELSPEAAAHMTKRSLQEQMKLLLERMQRKGDPLYSEDPKVRARLKAVWERDNEELIRMLDQADAASVCHLTIDKRSQLPIRMTMERSVSYVDRSGMARTESLLSDVTFTGY</sequence>
<dbReference type="AlphaFoldDB" id="A0A1B2E8Z2"/>
<dbReference type="EMBL" id="CP016809">
    <property type="protein sequence ID" value="ANY76440.1"/>
    <property type="molecule type" value="Genomic_DNA"/>
</dbReference>
<dbReference type="KEGG" id="pib:BBD41_05320"/>
<gene>
    <name evidence="2" type="ORF">BBD41_05320</name>
</gene>
<protein>
    <recommendedName>
        <fullName evidence="3">Lipoprotein</fullName>
    </recommendedName>
</protein>
<evidence type="ECO:0000313" key="2">
    <source>
        <dbReference type="EMBL" id="ANY76440.1"/>
    </source>
</evidence>
<accession>A0A1B2E8Z2</accession>
<feature type="chain" id="PRO_5008535621" description="Lipoprotein" evidence="1">
    <location>
        <begin position="26"/>
        <end position="284"/>
    </location>
</feature>
<proteinExistence type="predicted"/>
<name>A0A1B2E8Z2_9BACL</name>
<evidence type="ECO:0008006" key="3">
    <source>
        <dbReference type="Google" id="ProtNLM"/>
    </source>
</evidence>
<evidence type="ECO:0000256" key="1">
    <source>
        <dbReference type="SAM" id="SignalP"/>
    </source>
</evidence>